<dbReference type="OrthoDB" id="1305035at2759"/>
<accession>A0A484MRP8</accession>
<evidence type="ECO:0008006" key="3">
    <source>
        <dbReference type="Google" id="ProtNLM"/>
    </source>
</evidence>
<dbReference type="Proteomes" id="UP000595140">
    <property type="component" value="Unassembled WGS sequence"/>
</dbReference>
<evidence type="ECO:0000313" key="1">
    <source>
        <dbReference type="EMBL" id="VFQ91583.1"/>
    </source>
</evidence>
<dbReference type="EMBL" id="OOIL02004403">
    <property type="protein sequence ID" value="VFQ91583.1"/>
    <property type="molecule type" value="Genomic_DNA"/>
</dbReference>
<dbReference type="AlphaFoldDB" id="A0A484MRP8"/>
<organism evidence="1 2">
    <name type="scientific">Cuscuta campestris</name>
    <dbReference type="NCBI Taxonomy" id="132261"/>
    <lineage>
        <taxon>Eukaryota</taxon>
        <taxon>Viridiplantae</taxon>
        <taxon>Streptophyta</taxon>
        <taxon>Embryophyta</taxon>
        <taxon>Tracheophyta</taxon>
        <taxon>Spermatophyta</taxon>
        <taxon>Magnoliopsida</taxon>
        <taxon>eudicotyledons</taxon>
        <taxon>Gunneridae</taxon>
        <taxon>Pentapetalae</taxon>
        <taxon>asterids</taxon>
        <taxon>lamiids</taxon>
        <taxon>Solanales</taxon>
        <taxon>Convolvulaceae</taxon>
        <taxon>Cuscuteae</taxon>
        <taxon>Cuscuta</taxon>
        <taxon>Cuscuta subgen. Grammica</taxon>
        <taxon>Cuscuta sect. Cleistogrammica</taxon>
    </lineage>
</organism>
<protein>
    <recommendedName>
        <fullName evidence="3">SWIM-type domain-containing protein</fullName>
    </recommendedName>
</protein>
<reference evidence="1 2" key="1">
    <citation type="submission" date="2018-04" db="EMBL/GenBank/DDBJ databases">
        <authorList>
            <person name="Vogel A."/>
        </authorList>
    </citation>
    <scope>NUCLEOTIDE SEQUENCE [LARGE SCALE GENOMIC DNA]</scope>
</reference>
<sequence length="195" mass="22657">MQQWFHDRSEIASSTRTRLFKKCEALLIQMQREAFRMKVNPSCPYEFEVIDFHSRSYVVNLKDKTCTSCEFQLDQFVCVHAVATIGRCPDLSCHDFISPFYKIEVLVCTYVATVHPIGNLSSWDVPQQTLSIISKPPPCDERPPGRPKKRLYLCIGEGYWGQRHGKQKCSRCKWYDHNKKSCRHPIPSVEDPNTI</sequence>
<proteinExistence type="predicted"/>
<gene>
    <name evidence="1" type="ORF">CCAM_LOCUS33359</name>
</gene>
<name>A0A484MRP8_9ASTE</name>
<keyword evidence="2" id="KW-1185">Reference proteome</keyword>
<evidence type="ECO:0000313" key="2">
    <source>
        <dbReference type="Proteomes" id="UP000595140"/>
    </source>
</evidence>